<keyword evidence="10" id="KW-1185">Reference proteome</keyword>
<feature type="transmembrane region" description="Helical" evidence="6">
    <location>
        <begin position="68"/>
        <end position="85"/>
    </location>
</feature>
<keyword evidence="5 6" id="KW-0472">Membrane</keyword>
<evidence type="ECO:0000256" key="5">
    <source>
        <dbReference type="ARBA" id="ARBA00023136"/>
    </source>
</evidence>
<dbReference type="Proteomes" id="UP000515151">
    <property type="component" value="Chromosome 4"/>
</dbReference>
<evidence type="ECO:0000256" key="1">
    <source>
        <dbReference type="ARBA" id="ARBA00004141"/>
    </source>
</evidence>
<evidence type="ECO:0000259" key="7">
    <source>
        <dbReference type="Pfam" id="PF00892"/>
    </source>
</evidence>
<organism evidence="8 9">
    <name type="scientific">Punica granatum</name>
    <name type="common">Pomegranate</name>
    <dbReference type="NCBI Taxonomy" id="22663"/>
    <lineage>
        <taxon>Eukaryota</taxon>
        <taxon>Viridiplantae</taxon>
        <taxon>Streptophyta</taxon>
        <taxon>Embryophyta</taxon>
        <taxon>Tracheophyta</taxon>
        <taxon>Spermatophyta</taxon>
        <taxon>Magnoliopsida</taxon>
        <taxon>eudicotyledons</taxon>
        <taxon>Gunneridae</taxon>
        <taxon>Pentapetalae</taxon>
        <taxon>rosids</taxon>
        <taxon>malvids</taxon>
        <taxon>Myrtales</taxon>
        <taxon>Lythraceae</taxon>
        <taxon>Punica</taxon>
    </lineage>
</organism>
<evidence type="ECO:0000313" key="8">
    <source>
        <dbReference type="EMBL" id="OWM88430.1"/>
    </source>
</evidence>
<evidence type="ECO:0000313" key="11">
    <source>
        <dbReference type="RefSeq" id="XP_031390529.1"/>
    </source>
</evidence>
<name>A0A218XUC6_PUNGR</name>
<dbReference type="InterPro" id="IPR000620">
    <property type="entry name" value="EamA_dom"/>
</dbReference>
<dbReference type="Pfam" id="PF00892">
    <property type="entry name" value="EamA"/>
    <property type="match status" value="2"/>
</dbReference>
<evidence type="ECO:0000313" key="10">
    <source>
        <dbReference type="Proteomes" id="UP000515151"/>
    </source>
</evidence>
<evidence type="ECO:0000313" key="9">
    <source>
        <dbReference type="Proteomes" id="UP000197138"/>
    </source>
</evidence>
<feature type="transmembrane region" description="Helical" evidence="6">
    <location>
        <begin position="337"/>
        <end position="357"/>
    </location>
</feature>
<feature type="transmembrane region" description="Helical" evidence="6">
    <location>
        <begin position="272"/>
        <end position="293"/>
    </location>
</feature>
<evidence type="ECO:0000256" key="4">
    <source>
        <dbReference type="ARBA" id="ARBA00022989"/>
    </source>
</evidence>
<feature type="domain" description="EamA" evidence="7">
    <location>
        <begin position="69"/>
        <end position="200"/>
    </location>
</feature>
<feature type="transmembrane region" description="Helical" evidence="6">
    <location>
        <begin position="363"/>
        <end position="381"/>
    </location>
</feature>
<feature type="transmembrane region" description="Helical" evidence="6">
    <location>
        <begin position="158"/>
        <end position="179"/>
    </location>
</feature>
<reference evidence="9" key="1">
    <citation type="journal article" date="2017" name="Plant J.">
        <title>The pomegranate (Punica granatum L.) genome and the genomics of punicalagin biosynthesis.</title>
        <authorList>
            <person name="Qin G."/>
            <person name="Xu C."/>
            <person name="Ming R."/>
            <person name="Tang H."/>
            <person name="Guyot R."/>
            <person name="Kramer E.M."/>
            <person name="Hu Y."/>
            <person name="Yi X."/>
            <person name="Qi Y."/>
            <person name="Xu X."/>
            <person name="Gao Z."/>
            <person name="Pan H."/>
            <person name="Jian J."/>
            <person name="Tian Y."/>
            <person name="Yue Z."/>
            <person name="Xu Y."/>
        </authorList>
    </citation>
    <scope>NUCLEOTIDE SEQUENCE [LARGE SCALE GENOMIC DNA]</scope>
    <source>
        <strain evidence="9">cv. Dabenzi</strain>
    </source>
</reference>
<evidence type="ECO:0000256" key="6">
    <source>
        <dbReference type="SAM" id="Phobius"/>
    </source>
</evidence>
<accession>A0A218XUC6</accession>
<dbReference type="InterPro" id="IPR030184">
    <property type="entry name" value="WAT1-related"/>
</dbReference>
<dbReference type="SUPFAM" id="SSF103481">
    <property type="entry name" value="Multidrug resistance efflux transporter EmrE"/>
    <property type="match status" value="2"/>
</dbReference>
<dbReference type="GO" id="GO:0022857">
    <property type="term" value="F:transmembrane transporter activity"/>
    <property type="evidence" value="ECO:0007669"/>
    <property type="project" value="InterPro"/>
</dbReference>
<dbReference type="GO" id="GO:0016020">
    <property type="term" value="C:membrane"/>
    <property type="evidence" value="ECO:0007669"/>
    <property type="project" value="UniProtKB-SubCell"/>
</dbReference>
<evidence type="ECO:0000256" key="3">
    <source>
        <dbReference type="ARBA" id="ARBA00022692"/>
    </source>
</evidence>
<dbReference type="Proteomes" id="UP000197138">
    <property type="component" value="Unassembled WGS sequence"/>
</dbReference>
<dbReference type="InterPro" id="IPR037185">
    <property type="entry name" value="EmrE-like"/>
</dbReference>
<dbReference type="EMBL" id="MTKT01000797">
    <property type="protein sequence ID" value="OWM88430.1"/>
    <property type="molecule type" value="Genomic_DNA"/>
</dbReference>
<feature type="transmembrane region" description="Helical" evidence="6">
    <location>
        <begin position="191"/>
        <end position="211"/>
    </location>
</feature>
<feature type="transmembrane region" description="Helical" evidence="6">
    <location>
        <begin position="308"/>
        <end position="325"/>
    </location>
</feature>
<comment type="subcellular location">
    <subcellularLocation>
        <location evidence="1">Membrane</location>
        <topology evidence="1">Multi-pass membrane protein</topology>
    </subcellularLocation>
</comment>
<feature type="transmembrane region" description="Helical" evidence="6">
    <location>
        <begin position="240"/>
        <end position="260"/>
    </location>
</feature>
<keyword evidence="4 6" id="KW-1133">Transmembrane helix</keyword>
<gene>
    <name evidence="11" type="primary">LOC116203019</name>
    <name evidence="8" type="ORF">CDL15_Pgr003842</name>
</gene>
<comment type="similarity">
    <text evidence="2">Belongs to the drug/metabolite transporter (DMT) superfamily. Plant drug/metabolite exporter (P-DME) (TC 2.A.7.4) family.</text>
</comment>
<evidence type="ECO:0000256" key="2">
    <source>
        <dbReference type="ARBA" id="ARBA00007635"/>
    </source>
</evidence>
<proteinExistence type="inferred from homology"/>
<feature type="domain" description="EamA" evidence="7">
    <location>
        <begin position="242"/>
        <end position="379"/>
    </location>
</feature>
<keyword evidence="3 6" id="KW-0812">Transmembrane</keyword>
<dbReference type="GeneID" id="116203019"/>
<feature type="transmembrane region" description="Helical" evidence="6">
    <location>
        <begin position="130"/>
        <end position="152"/>
    </location>
</feature>
<dbReference type="PANTHER" id="PTHR31218">
    <property type="entry name" value="WAT1-RELATED PROTEIN"/>
    <property type="match status" value="1"/>
</dbReference>
<sequence>MASPPIWLCSPMPIREAISHFLSHCASHHHITYNNRTHREVESEGDIEMGDKVAPCGRLCSGLKNVKPYLAMVSLQFGYAGMYIITKISLNHGMSHFVLVVYRHAVATVVIAPFALVLERKIRPKMTLPIFLRIMALGFIEPVVDQNLYFLGMKYTSATFASATVNVLPAVTFIMALIFRLETVNIKKIQSLAKVIGTAVTVTGAMVMTLYKGPIVDFMRSRGMGHHDGAATSESADKHWVTGTLMLLASCCCWSSFFILQSFTLKKYPAELSLTALICVMGTVEGAVTTLIFERDMSVWVIGWDSKLVAVVYSGVVCSGIAYYVQGVVIRERGPVFTTSFSPLCMIITAALGSVVLAEKVHLGSIIGSIFIVFGLYTVAWGKSKDQRSPPDRVDDEKVASLHELPVTHIRSVKNGLKAPEAVDRSTVGSDNVVVP</sequence>
<protein>
    <submittedName>
        <fullName evidence="11">WAT1-related protein At4g08300-like</fullName>
    </submittedName>
</protein>
<reference evidence="8" key="2">
    <citation type="submission" date="2017-06" db="EMBL/GenBank/DDBJ databases">
        <title>The pomegranate genome and the genomics of punicalagin biosynthesis.</title>
        <authorList>
            <person name="Xu C."/>
        </authorList>
    </citation>
    <scope>NUCLEOTIDE SEQUENCE [LARGE SCALE GENOMIC DNA]</scope>
    <source>
        <tissue evidence="8">Fresh leaf</tissue>
    </source>
</reference>
<dbReference type="OrthoDB" id="1728340at2759"/>
<feature type="transmembrane region" description="Helical" evidence="6">
    <location>
        <begin position="97"/>
        <end position="118"/>
    </location>
</feature>
<dbReference type="RefSeq" id="XP_031390529.1">
    <property type="nucleotide sequence ID" value="XM_031534669.1"/>
</dbReference>
<reference evidence="11" key="4">
    <citation type="submission" date="2025-04" db="UniProtKB">
        <authorList>
            <consortium name="RefSeq"/>
        </authorList>
    </citation>
    <scope>IDENTIFICATION</scope>
    <source>
        <tissue evidence="11">Leaf</tissue>
    </source>
</reference>
<reference evidence="10" key="3">
    <citation type="journal article" date="2020" name="Plant Biotechnol. J.">
        <title>The pomegranate (Punica granatum L.) draft genome dissects genetic divergence between soft- and hard-seeded cultivars.</title>
        <authorList>
            <person name="Luo X."/>
            <person name="Li H."/>
            <person name="Wu Z."/>
            <person name="Yao W."/>
            <person name="Zhao P."/>
            <person name="Cao D."/>
            <person name="Yu H."/>
            <person name="Li K."/>
            <person name="Poudel K."/>
            <person name="Zhao D."/>
            <person name="Zhang F."/>
            <person name="Xia X."/>
            <person name="Chen L."/>
            <person name="Wang Q."/>
            <person name="Jing D."/>
            <person name="Cao S."/>
        </authorList>
    </citation>
    <scope>NUCLEOTIDE SEQUENCE [LARGE SCALE GENOMIC DNA]</scope>
</reference>
<dbReference type="AlphaFoldDB" id="A0A218XUC6"/>